<name>A0A3N4HQB2_ASCIM</name>
<dbReference type="InterPro" id="IPR045238">
    <property type="entry name" value="Tim23-like"/>
</dbReference>
<keyword evidence="2" id="KW-0812">Transmembrane</keyword>
<dbReference type="GO" id="GO:0030150">
    <property type="term" value="P:protein import into mitochondrial matrix"/>
    <property type="evidence" value="ECO:0007669"/>
    <property type="project" value="TreeGrafter"/>
</dbReference>
<keyword evidence="4" id="KW-0472">Membrane</keyword>
<dbReference type="STRING" id="1160509.A0A3N4HQB2"/>
<dbReference type="GO" id="GO:0008320">
    <property type="term" value="F:protein transmembrane transporter activity"/>
    <property type="evidence" value="ECO:0007669"/>
    <property type="project" value="TreeGrafter"/>
</dbReference>
<protein>
    <submittedName>
        <fullName evidence="6">Tim17-domain-containing protein</fullName>
    </submittedName>
</protein>
<evidence type="ECO:0000256" key="1">
    <source>
        <dbReference type="ARBA" id="ARBA00004141"/>
    </source>
</evidence>
<dbReference type="AlphaFoldDB" id="A0A3N4HQB2"/>
<feature type="region of interest" description="Disordered" evidence="5">
    <location>
        <begin position="1"/>
        <end position="43"/>
    </location>
</feature>
<gene>
    <name evidence="6" type="ORF">BJ508DRAFT_417904</name>
</gene>
<feature type="compositionally biased region" description="Low complexity" evidence="5">
    <location>
        <begin position="27"/>
        <end position="43"/>
    </location>
</feature>
<organism evidence="6 7">
    <name type="scientific">Ascobolus immersus RN42</name>
    <dbReference type="NCBI Taxonomy" id="1160509"/>
    <lineage>
        <taxon>Eukaryota</taxon>
        <taxon>Fungi</taxon>
        <taxon>Dikarya</taxon>
        <taxon>Ascomycota</taxon>
        <taxon>Pezizomycotina</taxon>
        <taxon>Pezizomycetes</taxon>
        <taxon>Pezizales</taxon>
        <taxon>Ascobolaceae</taxon>
        <taxon>Ascobolus</taxon>
    </lineage>
</organism>
<evidence type="ECO:0000256" key="4">
    <source>
        <dbReference type="ARBA" id="ARBA00023136"/>
    </source>
</evidence>
<accession>A0A3N4HQB2</accession>
<dbReference type="Pfam" id="PF02466">
    <property type="entry name" value="Tim17"/>
    <property type="match status" value="1"/>
</dbReference>
<dbReference type="GO" id="GO:0005744">
    <property type="term" value="C:TIM23 mitochondrial import inner membrane translocase complex"/>
    <property type="evidence" value="ECO:0007669"/>
    <property type="project" value="TreeGrafter"/>
</dbReference>
<evidence type="ECO:0000256" key="3">
    <source>
        <dbReference type="ARBA" id="ARBA00022989"/>
    </source>
</evidence>
<sequence length="224" mass="22752">MSGIWSALTGSGSSKKESSPSTPAPEPTYTAPVPTAYETPTAPTTSSFLSDSLLLDPAALHPLAGLDKGLDYVSLADDLGFGTASGPVGQRSWSDDLCYGTGTTYLCALTLGGIWGLSEGLKKELPVASGKLRLNTVLNAVTRRGPFLGNSAGVIALVYNGIASTVGAVRGKHDAAGGILSGALAGMLFKSTRGVRPMLIAGGMTAGAAGVWQVVKGAYFVEED</sequence>
<evidence type="ECO:0000256" key="2">
    <source>
        <dbReference type="ARBA" id="ARBA00022692"/>
    </source>
</evidence>
<reference evidence="6 7" key="1">
    <citation type="journal article" date="2018" name="Nat. Ecol. Evol.">
        <title>Pezizomycetes genomes reveal the molecular basis of ectomycorrhizal truffle lifestyle.</title>
        <authorList>
            <person name="Murat C."/>
            <person name="Payen T."/>
            <person name="Noel B."/>
            <person name="Kuo A."/>
            <person name="Morin E."/>
            <person name="Chen J."/>
            <person name="Kohler A."/>
            <person name="Krizsan K."/>
            <person name="Balestrini R."/>
            <person name="Da Silva C."/>
            <person name="Montanini B."/>
            <person name="Hainaut M."/>
            <person name="Levati E."/>
            <person name="Barry K.W."/>
            <person name="Belfiori B."/>
            <person name="Cichocki N."/>
            <person name="Clum A."/>
            <person name="Dockter R.B."/>
            <person name="Fauchery L."/>
            <person name="Guy J."/>
            <person name="Iotti M."/>
            <person name="Le Tacon F."/>
            <person name="Lindquist E.A."/>
            <person name="Lipzen A."/>
            <person name="Malagnac F."/>
            <person name="Mello A."/>
            <person name="Molinier V."/>
            <person name="Miyauchi S."/>
            <person name="Poulain J."/>
            <person name="Riccioni C."/>
            <person name="Rubini A."/>
            <person name="Sitrit Y."/>
            <person name="Splivallo R."/>
            <person name="Traeger S."/>
            <person name="Wang M."/>
            <person name="Zifcakova L."/>
            <person name="Wipf D."/>
            <person name="Zambonelli A."/>
            <person name="Paolocci F."/>
            <person name="Nowrousian M."/>
            <person name="Ottonello S."/>
            <person name="Baldrian P."/>
            <person name="Spatafora J.W."/>
            <person name="Henrissat B."/>
            <person name="Nagy L.G."/>
            <person name="Aury J.M."/>
            <person name="Wincker P."/>
            <person name="Grigoriev I.V."/>
            <person name="Bonfante P."/>
            <person name="Martin F.M."/>
        </authorList>
    </citation>
    <scope>NUCLEOTIDE SEQUENCE [LARGE SCALE GENOMIC DNA]</scope>
    <source>
        <strain evidence="6 7">RN42</strain>
    </source>
</reference>
<evidence type="ECO:0000313" key="6">
    <source>
        <dbReference type="EMBL" id="RPA75899.1"/>
    </source>
</evidence>
<keyword evidence="7" id="KW-1185">Reference proteome</keyword>
<dbReference type="PANTHER" id="PTHR15371">
    <property type="entry name" value="TIM23"/>
    <property type="match status" value="1"/>
</dbReference>
<dbReference type="PANTHER" id="PTHR15371:SF0">
    <property type="entry name" value="SD19278P"/>
    <property type="match status" value="1"/>
</dbReference>
<dbReference type="OrthoDB" id="159299at2759"/>
<evidence type="ECO:0000313" key="7">
    <source>
        <dbReference type="Proteomes" id="UP000275078"/>
    </source>
</evidence>
<dbReference type="Proteomes" id="UP000275078">
    <property type="component" value="Unassembled WGS sequence"/>
</dbReference>
<comment type="subcellular location">
    <subcellularLocation>
        <location evidence="1">Membrane</location>
        <topology evidence="1">Multi-pass membrane protein</topology>
    </subcellularLocation>
</comment>
<dbReference type="EMBL" id="ML119755">
    <property type="protein sequence ID" value="RPA75899.1"/>
    <property type="molecule type" value="Genomic_DNA"/>
</dbReference>
<keyword evidence="3" id="KW-1133">Transmembrane helix</keyword>
<evidence type="ECO:0000256" key="5">
    <source>
        <dbReference type="SAM" id="MobiDB-lite"/>
    </source>
</evidence>
<proteinExistence type="predicted"/>